<dbReference type="InterPro" id="IPR012132">
    <property type="entry name" value="GMC_OxRdtase"/>
</dbReference>
<comment type="caution">
    <text evidence="5">The sequence shown here is derived from an EMBL/GenBank/DDBJ whole genome shotgun (WGS) entry which is preliminary data.</text>
</comment>
<dbReference type="Pfam" id="PF00732">
    <property type="entry name" value="GMC_oxred_N"/>
    <property type="match status" value="1"/>
</dbReference>
<keyword evidence="2" id="KW-0285">Flavoprotein</keyword>
<keyword evidence="3" id="KW-0274">FAD</keyword>
<proteinExistence type="predicted"/>
<evidence type="ECO:0000256" key="2">
    <source>
        <dbReference type="ARBA" id="ARBA00022630"/>
    </source>
</evidence>
<sequence>MAASFSDERSPLLRPGVQRIGRRTRLLVSGLALLLLFAGGAACVAIVLRLLRPGAASTITPLILSEEYDAIVIGGGPAGSVVAKLLSDDPWRRVLLIEAGNASQTQLGGKEAIPSSLNTKKLTPFDVPFYWTNVANTPSLHWAYPDVNVAKALGGCGIHNAMLYVRALPSDLERWKMKNWTWDKALDIYMGIEDFDGPNSSYHSNRGFVRTSPPAMELDVSKEFVDACVELGIPLTADFNAPDGRYGVGYYHFNTRDGVRESAAKAFLGPILDSKTGESTRKNFRLMLDTTVTKIGIDDDNVAEGVEVRYGNGTEQLIRLAKHGEVIVTAGAINTPKILMLSGLGNKDTLKKAGLPLKKHLPRVGMNLQDHPVVGMVFEYNAPRSVDLKADLDSYFKATNASSFGLFGSAGISAGAFLIPPVATKPEIQLTLFPRKSEPHMSNSAGLDHMTEVVVTIALLHPLARNRVVLIHNEDDSVDDSDIDDHLIPRVVSEVPETKPEHLRQGDVWKISWAIGVVREIAAKLGEKNVIGREISPGADIASSKDLDNWVFDNVFRNSHWVGSASMAATENEGVVDNHLRVFSIQSLRVADASVIPFIPNGNVHSTVVMVANRAAQILREDEAEYRPTN</sequence>
<evidence type="ECO:0000313" key="6">
    <source>
        <dbReference type="Proteomes" id="UP000709295"/>
    </source>
</evidence>
<dbReference type="PROSITE" id="PS00624">
    <property type="entry name" value="GMC_OXRED_2"/>
    <property type="match status" value="1"/>
</dbReference>
<dbReference type="GO" id="GO:0050660">
    <property type="term" value="F:flavin adenine dinucleotide binding"/>
    <property type="evidence" value="ECO:0007669"/>
    <property type="project" value="InterPro"/>
</dbReference>
<protein>
    <recommendedName>
        <fullName evidence="4">Glucose-methanol-choline oxidoreductase N-terminal domain-containing protein</fullName>
    </recommendedName>
</protein>
<evidence type="ECO:0000256" key="3">
    <source>
        <dbReference type="ARBA" id="ARBA00022827"/>
    </source>
</evidence>
<evidence type="ECO:0000259" key="4">
    <source>
        <dbReference type="PROSITE" id="PS00624"/>
    </source>
</evidence>
<dbReference type="EMBL" id="JAENGY010002664">
    <property type="protein sequence ID" value="KAG6943564.1"/>
    <property type="molecule type" value="Genomic_DNA"/>
</dbReference>
<dbReference type="InterPro" id="IPR000172">
    <property type="entry name" value="GMC_OxRdtase_N"/>
</dbReference>
<reference evidence="5" key="1">
    <citation type="submission" date="2021-01" db="EMBL/GenBank/DDBJ databases">
        <title>Phytophthora aleatoria, a newly-described species from Pinus radiata is distinct from Phytophthora cactorum isolates based on comparative genomics.</title>
        <authorList>
            <person name="Mcdougal R."/>
            <person name="Panda P."/>
            <person name="Williams N."/>
            <person name="Studholme D.J."/>
        </authorList>
    </citation>
    <scope>NUCLEOTIDE SEQUENCE</scope>
    <source>
        <strain evidence="5">NZFS 4037</strain>
    </source>
</reference>
<dbReference type="PIRSF" id="PIRSF000137">
    <property type="entry name" value="Alcohol_oxidase"/>
    <property type="match status" value="1"/>
</dbReference>
<comment type="cofactor">
    <cofactor evidence="1">
        <name>FAD</name>
        <dbReference type="ChEBI" id="CHEBI:57692"/>
    </cofactor>
</comment>
<dbReference type="PANTHER" id="PTHR11552:SF147">
    <property type="entry name" value="CHOLINE DEHYDROGENASE, MITOCHONDRIAL"/>
    <property type="match status" value="1"/>
</dbReference>
<gene>
    <name evidence="5" type="ORF">JG688_00017547</name>
</gene>
<accession>A0A8J5LYG7</accession>
<dbReference type="AlphaFoldDB" id="A0A8J5LYG7"/>
<evidence type="ECO:0000313" key="5">
    <source>
        <dbReference type="EMBL" id="KAG6943564.1"/>
    </source>
</evidence>
<dbReference type="Pfam" id="PF05199">
    <property type="entry name" value="GMC_oxred_C"/>
    <property type="match status" value="1"/>
</dbReference>
<organism evidence="5 6">
    <name type="scientific">Phytophthora aleatoria</name>
    <dbReference type="NCBI Taxonomy" id="2496075"/>
    <lineage>
        <taxon>Eukaryota</taxon>
        <taxon>Sar</taxon>
        <taxon>Stramenopiles</taxon>
        <taxon>Oomycota</taxon>
        <taxon>Peronosporomycetes</taxon>
        <taxon>Peronosporales</taxon>
        <taxon>Peronosporaceae</taxon>
        <taxon>Phytophthora</taxon>
    </lineage>
</organism>
<dbReference type="PANTHER" id="PTHR11552">
    <property type="entry name" value="GLUCOSE-METHANOL-CHOLINE GMC OXIDOREDUCTASE"/>
    <property type="match status" value="1"/>
</dbReference>
<dbReference type="Proteomes" id="UP000709295">
    <property type="component" value="Unassembled WGS sequence"/>
</dbReference>
<evidence type="ECO:0000256" key="1">
    <source>
        <dbReference type="ARBA" id="ARBA00001974"/>
    </source>
</evidence>
<keyword evidence="6" id="KW-1185">Reference proteome</keyword>
<name>A0A8J5LYG7_9STRA</name>
<dbReference type="GO" id="GO:0016614">
    <property type="term" value="F:oxidoreductase activity, acting on CH-OH group of donors"/>
    <property type="evidence" value="ECO:0007669"/>
    <property type="project" value="InterPro"/>
</dbReference>
<dbReference type="InterPro" id="IPR007867">
    <property type="entry name" value="GMC_OxRtase_C"/>
</dbReference>
<feature type="domain" description="Glucose-methanol-choline oxidoreductase N-terminal" evidence="4">
    <location>
        <begin position="331"/>
        <end position="345"/>
    </location>
</feature>